<evidence type="ECO:0000313" key="3">
    <source>
        <dbReference type="Proteomes" id="UP000030671"/>
    </source>
</evidence>
<dbReference type="InParanoid" id="W4KH02"/>
<dbReference type="InterPro" id="IPR011009">
    <property type="entry name" value="Kinase-like_dom_sf"/>
</dbReference>
<keyword evidence="3" id="KW-1185">Reference proteome</keyword>
<sequence length="701" mass="79874">MEISKAPAEYALLAEETENDFHGPMPITEFFDAFMKTKDDKKPPKRATQIFKNIPRVGKFEDRFKDAVEASGICQKLRFVNTTDDLDADFKRKPDMVAYKRSLQGGDVTDFEPMELCIERKPETKDPFQDLVPSATSGDTNTVLHRSQEATMNRGQICSYAGLQLSAQNRFFLFTVVLLGDYVRFIRWDRAGAIVTERVNWRRDPTHLIMFLWRFNRFNDVQRGRDTSLTKPMARDIKRAKKAFDERARFLARLLGEDKETAQCLYSSDATFHQFCITDDDTHRKHYFIASKPHWQSGSPFGRATDGYIAYDITRQKLVYLKNSWRYLEDGIEKEGATYRHLERSSVTGISTLICSQDILGQDTRTHEYSSKEWFCKTTNPPRRHRLHRLVLGDIGRPLSQFRSSKELASATCDGMKAHDLAFRLARVRHGDLSAGNILISDSGKGILIDWDLAMRLPSEDNQRVDTQGPQGPTAKWQTGTWQFISAARLMDPDSTRHELCDELESGLHVLLYTSVRYRASHLPKQQCDDLKVAFIQHFDSRSDTVQGRTSGGNGKKQFFQPSGSIAFSQDSLEMFLSTPHAELIEALRTLFVPLYSAPRVLRRMREMEQSRDSALEVLKTSNRFIEIIEQHLEMDGWMENDVSDELRGCDRFFTEARGLIFAARRSSLLSANIKRGSGSAGVANATLASLPPMAESSGED</sequence>
<evidence type="ECO:0000259" key="1">
    <source>
        <dbReference type="Pfam" id="PF17667"/>
    </source>
</evidence>
<dbReference type="eggNOG" id="ENOG502SIZI">
    <property type="taxonomic scope" value="Eukaryota"/>
</dbReference>
<accession>W4KH02</accession>
<dbReference type="GeneID" id="20677324"/>
<proteinExistence type="predicted"/>
<dbReference type="OrthoDB" id="5592585at2759"/>
<dbReference type="KEGG" id="hir:HETIRDRAFT_470059"/>
<dbReference type="RefSeq" id="XP_009541891.1">
    <property type="nucleotide sequence ID" value="XM_009543596.1"/>
</dbReference>
<dbReference type="SUPFAM" id="SSF56112">
    <property type="entry name" value="Protein kinase-like (PK-like)"/>
    <property type="match status" value="1"/>
</dbReference>
<protein>
    <recommendedName>
        <fullName evidence="1">Fungal-type protein kinase domain-containing protein</fullName>
    </recommendedName>
</protein>
<organism evidence="2 3">
    <name type="scientific">Heterobasidion irregulare (strain TC 32-1)</name>
    <dbReference type="NCBI Taxonomy" id="747525"/>
    <lineage>
        <taxon>Eukaryota</taxon>
        <taxon>Fungi</taxon>
        <taxon>Dikarya</taxon>
        <taxon>Basidiomycota</taxon>
        <taxon>Agaricomycotina</taxon>
        <taxon>Agaricomycetes</taxon>
        <taxon>Russulales</taxon>
        <taxon>Bondarzewiaceae</taxon>
        <taxon>Heterobasidion</taxon>
        <taxon>Heterobasidion annosum species complex</taxon>
    </lineage>
</organism>
<dbReference type="Proteomes" id="UP000030671">
    <property type="component" value="Unassembled WGS sequence"/>
</dbReference>
<dbReference type="EMBL" id="KI925455">
    <property type="protein sequence ID" value="ETW84994.1"/>
    <property type="molecule type" value="Genomic_DNA"/>
</dbReference>
<feature type="domain" description="Fungal-type protein kinase" evidence="1">
    <location>
        <begin position="150"/>
        <end position="514"/>
    </location>
</feature>
<dbReference type="PANTHER" id="PTHR38248:SF2">
    <property type="entry name" value="FUNK1 11"/>
    <property type="match status" value="1"/>
</dbReference>
<evidence type="ECO:0000313" key="2">
    <source>
        <dbReference type="EMBL" id="ETW84994.1"/>
    </source>
</evidence>
<dbReference type="Pfam" id="PF17667">
    <property type="entry name" value="Pkinase_fungal"/>
    <property type="match status" value="1"/>
</dbReference>
<dbReference type="STRING" id="747525.W4KH02"/>
<dbReference type="InterPro" id="IPR040976">
    <property type="entry name" value="Pkinase_fungal"/>
</dbReference>
<dbReference type="AlphaFoldDB" id="W4KH02"/>
<name>W4KH02_HETIT</name>
<gene>
    <name evidence="2" type="ORF">HETIRDRAFT_470059</name>
</gene>
<dbReference type="PANTHER" id="PTHR38248">
    <property type="entry name" value="FUNK1 6"/>
    <property type="match status" value="1"/>
</dbReference>
<dbReference type="HOGENOM" id="CLU_006410_5_0_1"/>
<reference evidence="2 3" key="1">
    <citation type="journal article" date="2012" name="New Phytol.">
        <title>Insight into trade-off between wood decay and parasitism from the genome of a fungal forest pathogen.</title>
        <authorList>
            <person name="Olson A."/>
            <person name="Aerts A."/>
            <person name="Asiegbu F."/>
            <person name="Belbahri L."/>
            <person name="Bouzid O."/>
            <person name="Broberg A."/>
            <person name="Canback B."/>
            <person name="Coutinho P.M."/>
            <person name="Cullen D."/>
            <person name="Dalman K."/>
            <person name="Deflorio G."/>
            <person name="van Diepen L.T."/>
            <person name="Dunand C."/>
            <person name="Duplessis S."/>
            <person name="Durling M."/>
            <person name="Gonthier P."/>
            <person name="Grimwood J."/>
            <person name="Fossdal C.G."/>
            <person name="Hansson D."/>
            <person name="Henrissat B."/>
            <person name="Hietala A."/>
            <person name="Himmelstrand K."/>
            <person name="Hoffmeister D."/>
            <person name="Hogberg N."/>
            <person name="James T.Y."/>
            <person name="Karlsson M."/>
            <person name="Kohler A."/>
            <person name="Kues U."/>
            <person name="Lee Y.H."/>
            <person name="Lin Y.C."/>
            <person name="Lind M."/>
            <person name="Lindquist E."/>
            <person name="Lombard V."/>
            <person name="Lucas S."/>
            <person name="Lunden K."/>
            <person name="Morin E."/>
            <person name="Murat C."/>
            <person name="Park J."/>
            <person name="Raffaello T."/>
            <person name="Rouze P."/>
            <person name="Salamov A."/>
            <person name="Schmutz J."/>
            <person name="Solheim H."/>
            <person name="Stahlberg J."/>
            <person name="Velez H."/>
            <person name="de Vries R.P."/>
            <person name="Wiebenga A."/>
            <person name="Woodward S."/>
            <person name="Yakovlev I."/>
            <person name="Garbelotto M."/>
            <person name="Martin F."/>
            <person name="Grigoriev I.V."/>
            <person name="Stenlid J."/>
        </authorList>
    </citation>
    <scope>NUCLEOTIDE SEQUENCE [LARGE SCALE GENOMIC DNA]</scope>
    <source>
        <strain evidence="2 3">TC 32-1</strain>
    </source>
</reference>